<reference evidence="3" key="1">
    <citation type="journal article" date="2006" name="PLoS Biol.">
        <title>Macronuclear genome sequence of the ciliate Tetrahymena thermophila, a model eukaryote.</title>
        <authorList>
            <person name="Eisen J.A."/>
            <person name="Coyne R.S."/>
            <person name="Wu M."/>
            <person name="Wu D."/>
            <person name="Thiagarajan M."/>
            <person name="Wortman J.R."/>
            <person name="Badger J.H."/>
            <person name="Ren Q."/>
            <person name="Amedeo P."/>
            <person name="Jones K.M."/>
            <person name="Tallon L.J."/>
            <person name="Delcher A.L."/>
            <person name="Salzberg S.L."/>
            <person name="Silva J.C."/>
            <person name="Haas B.J."/>
            <person name="Majoros W.H."/>
            <person name="Farzad M."/>
            <person name="Carlton J.M."/>
            <person name="Smith R.K. Jr."/>
            <person name="Garg J."/>
            <person name="Pearlman R.E."/>
            <person name="Karrer K.M."/>
            <person name="Sun L."/>
            <person name="Manning G."/>
            <person name="Elde N.C."/>
            <person name="Turkewitz A.P."/>
            <person name="Asai D.J."/>
            <person name="Wilkes D.E."/>
            <person name="Wang Y."/>
            <person name="Cai H."/>
            <person name="Collins K."/>
            <person name="Stewart B.A."/>
            <person name="Lee S.R."/>
            <person name="Wilamowska K."/>
            <person name="Weinberg Z."/>
            <person name="Ruzzo W.L."/>
            <person name="Wloga D."/>
            <person name="Gaertig J."/>
            <person name="Frankel J."/>
            <person name="Tsao C.-C."/>
            <person name="Gorovsky M.A."/>
            <person name="Keeling P.J."/>
            <person name="Waller R.F."/>
            <person name="Patron N.J."/>
            <person name="Cherry J.M."/>
            <person name="Stover N.A."/>
            <person name="Krieger C.J."/>
            <person name="del Toro C."/>
            <person name="Ryder H.F."/>
            <person name="Williamson S.C."/>
            <person name="Barbeau R.A."/>
            <person name="Hamilton E.P."/>
            <person name="Orias E."/>
        </authorList>
    </citation>
    <scope>NUCLEOTIDE SEQUENCE [LARGE SCALE GENOMIC DNA]</scope>
    <source>
        <strain evidence="3">SB210</strain>
    </source>
</reference>
<proteinExistence type="predicted"/>
<dbReference type="OrthoDB" id="283861at2759"/>
<dbReference type="AlphaFoldDB" id="I7LT14"/>
<sequence>MVKQEEQIFVFKKQLRLNQSQNYLKMSLTALETLKQNEIFTSEKELSKFSLSTSTSLQPIISSEAIFTSEEQIEERFCSNEDMNPDQNDAHDEGDCTEDEEDLENIKNPQQTEQCNKQCCSNSQQNPSAPSSLVDKLDDQQSFPLDEILPCTVGNLRIKKLSWLDFSGTPNYDLKWSAHAFWGINYTYTVQQKAAKNKKVSYIIKPEVNVWLKKKSWAKKQNAHLLNHEQGHYIIGCFCGLEFKKQMMSYNFTDNYRFEIPRLFDKILKDYIALEKKYDKETNHRLNREKQTEWDNYMLQKLLDYQKYFQKTAATPLNKVKVNKIQ</sequence>
<dbReference type="HOGENOM" id="CLU_853870_0_0_1"/>
<dbReference type="InterPro" id="IPR010321">
    <property type="entry name" value="DUF922"/>
</dbReference>
<evidence type="ECO:0000313" key="3">
    <source>
        <dbReference type="Proteomes" id="UP000009168"/>
    </source>
</evidence>
<accession>I7LT14</accession>
<dbReference type="Pfam" id="PF06037">
    <property type="entry name" value="DUF922"/>
    <property type="match status" value="1"/>
</dbReference>
<protein>
    <submittedName>
        <fullName evidence="2">Secreted protein</fullName>
    </submittedName>
</protein>
<keyword evidence="3" id="KW-1185">Reference proteome</keyword>
<name>I7LT14_TETTS</name>
<dbReference type="RefSeq" id="XP_001031720.2">
    <property type="nucleotide sequence ID" value="XM_001031720.3"/>
</dbReference>
<gene>
    <name evidence="2" type="ORF">TTHERM_00755910</name>
</gene>
<feature type="region of interest" description="Disordered" evidence="1">
    <location>
        <begin position="80"/>
        <end position="104"/>
    </location>
</feature>
<dbReference type="eggNOG" id="ENOG502SRWY">
    <property type="taxonomic scope" value="Eukaryota"/>
</dbReference>
<dbReference type="EMBL" id="GG662437">
    <property type="protein sequence ID" value="EAR84057.2"/>
    <property type="molecule type" value="Genomic_DNA"/>
</dbReference>
<evidence type="ECO:0000256" key="1">
    <source>
        <dbReference type="SAM" id="MobiDB-lite"/>
    </source>
</evidence>
<dbReference type="KEGG" id="tet:TTHERM_00755910"/>
<dbReference type="GeneID" id="7838761"/>
<dbReference type="InParanoid" id="I7LT14"/>
<dbReference type="Proteomes" id="UP000009168">
    <property type="component" value="Unassembled WGS sequence"/>
</dbReference>
<evidence type="ECO:0000313" key="2">
    <source>
        <dbReference type="EMBL" id="EAR84057.2"/>
    </source>
</evidence>
<organism evidence="2 3">
    <name type="scientific">Tetrahymena thermophila (strain SB210)</name>
    <dbReference type="NCBI Taxonomy" id="312017"/>
    <lineage>
        <taxon>Eukaryota</taxon>
        <taxon>Sar</taxon>
        <taxon>Alveolata</taxon>
        <taxon>Ciliophora</taxon>
        <taxon>Intramacronucleata</taxon>
        <taxon>Oligohymenophorea</taxon>
        <taxon>Hymenostomatida</taxon>
        <taxon>Tetrahymenina</taxon>
        <taxon>Tetrahymenidae</taxon>
        <taxon>Tetrahymena</taxon>
    </lineage>
</organism>